<feature type="chain" id="PRO_5034766052" evidence="1">
    <location>
        <begin position="18"/>
        <end position="157"/>
    </location>
</feature>
<comment type="caution">
    <text evidence="2">The sequence shown here is derived from an EMBL/GenBank/DDBJ whole genome shotgun (WGS) entry which is preliminary data.</text>
</comment>
<protein>
    <submittedName>
        <fullName evidence="2">Uncharacterized protein</fullName>
    </submittedName>
</protein>
<keyword evidence="1" id="KW-0732">Signal</keyword>
<dbReference type="Proteomes" id="UP000664132">
    <property type="component" value="Unassembled WGS sequence"/>
</dbReference>
<evidence type="ECO:0000256" key="1">
    <source>
        <dbReference type="SAM" id="SignalP"/>
    </source>
</evidence>
<sequence>MQLSQFTLLLLPLLTASTPLGNDQPSFFYKQLDLTFHGGPASYSLSFPADGNTYSTNNGLTINRITNSDFNIFYSCNFYFADDGGKPVATTPSADGKEVQVGTPRAVTGVNCQPTPGGDNTCLPVYASCQWCGLTSGCYVLNCCSGYCAATKCRPTS</sequence>
<organism evidence="2 3">
    <name type="scientific">Cadophora malorum</name>
    <dbReference type="NCBI Taxonomy" id="108018"/>
    <lineage>
        <taxon>Eukaryota</taxon>
        <taxon>Fungi</taxon>
        <taxon>Dikarya</taxon>
        <taxon>Ascomycota</taxon>
        <taxon>Pezizomycotina</taxon>
        <taxon>Leotiomycetes</taxon>
        <taxon>Helotiales</taxon>
        <taxon>Ploettnerulaceae</taxon>
        <taxon>Cadophora</taxon>
    </lineage>
</organism>
<name>A0A8H7WHW2_9HELO</name>
<dbReference type="EMBL" id="JAFJYH010000014">
    <property type="protein sequence ID" value="KAG4425011.1"/>
    <property type="molecule type" value="Genomic_DNA"/>
</dbReference>
<evidence type="ECO:0000313" key="3">
    <source>
        <dbReference type="Proteomes" id="UP000664132"/>
    </source>
</evidence>
<accession>A0A8H7WHW2</accession>
<dbReference type="AlphaFoldDB" id="A0A8H7WHW2"/>
<dbReference type="OrthoDB" id="4509278at2759"/>
<proteinExistence type="predicted"/>
<evidence type="ECO:0000313" key="2">
    <source>
        <dbReference type="EMBL" id="KAG4425011.1"/>
    </source>
</evidence>
<gene>
    <name evidence="2" type="ORF">IFR04_001781</name>
</gene>
<reference evidence="2" key="1">
    <citation type="submission" date="2021-02" db="EMBL/GenBank/DDBJ databases">
        <title>Genome sequence Cadophora malorum strain M34.</title>
        <authorList>
            <person name="Stefanovic E."/>
            <person name="Vu D."/>
            <person name="Scully C."/>
            <person name="Dijksterhuis J."/>
            <person name="Roader J."/>
            <person name="Houbraken J."/>
        </authorList>
    </citation>
    <scope>NUCLEOTIDE SEQUENCE</scope>
    <source>
        <strain evidence="2">M34</strain>
    </source>
</reference>
<keyword evidence="3" id="KW-1185">Reference proteome</keyword>
<feature type="signal peptide" evidence="1">
    <location>
        <begin position="1"/>
        <end position="17"/>
    </location>
</feature>